<accession>A0AAE3M8N4</accession>
<dbReference type="Pfam" id="PF14322">
    <property type="entry name" value="SusD-like_3"/>
    <property type="match status" value="1"/>
</dbReference>
<dbReference type="InterPro" id="IPR033985">
    <property type="entry name" value="SusD-like_N"/>
</dbReference>
<dbReference type="InterPro" id="IPR011990">
    <property type="entry name" value="TPR-like_helical_dom_sf"/>
</dbReference>
<dbReference type="Proteomes" id="UP001209229">
    <property type="component" value="Unassembled WGS sequence"/>
</dbReference>
<dbReference type="AlphaFoldDB" id="A0AAE3M8N4"/>
<keyword evidence="9" id="KW-1185">Reference proteome</keyword>
<evidence type="ECO:0000259" key="6">
    <source>
        <dbReference type="Pfam" id="PF07980"/>
    </source>
</evidence>
<dbReference type="EMBL" id="JAPDPJ010000074">
    <property type="protein sequence ID" value="MCW3788967.1"/>
    <property type="molecule type" value="Genomic_DNA"/>
</dbReference>
<dbReference type="Gene3D" id="1.25.40.390">
    <property type="match status" value="1"/>
</dbReference>
<dbReference type="Pfam" id="PF07980">
    <property type="entry name" value="SusD_RagB"/>
    <property type="match status" value="1"/>
</dbReference>
<comment type="caution">
    <text evidence="8">The sequence shown here is derived from an EMBL/GenBank/DDBJ whole genome shotgun (WGS) entry which is preliminary data.</text>
</comment>
<evidence type="ECO:0000256" key="3">
    <source>
        <dbReference type="ARBA" id="ARBA00022729"/>
    </source>
</evidence>
<evidence type="ECO:0000256" key="1">
    <source>
        <dbReference type="ARBA" id="ARBA00004442"/>
    </source>
</evidence>
<name>A0AAE3M8N4_9BACT</name>
<reference evidence="8" key="1">
    <citation type="submission" date="2022-10" db="EMBL/GenBank/DDBJ databases">
        <authorList>
            <person name="Yu W.X."/>
        </authorList>
    </citation>
    <scope>NUCLEOTIDE SEQUENCE</scope>
    <source>
        <strain evidence="8">AAT</strain>
    </source>
</reference>
<dbReference type="RefSeq" id="WP_301192524.1">
    <property type="nucleotide sequence ID" value="NZ_JAPDPJ010000074.1"/>
</dbReference>
<evidence type="ECO:0000259" key="7">
    <source>
        <dbReference type="Pfam" id="PF14322"/>
    </source>
</evidence>
<evidence type="ECO:0000313" key="9">
    <source>
        <dbReference type="Proteomes" id="UP001209229"/>
    </source>
</evidence>
<comment type="subcellular location">
    <subcellularLocation>
        <location evidence="1">Cell outer membrane</location>
    </subcellularLocation>
</comment>
<gene>
    <name evidence="8" type="ORF">OM075_21045</name>
</gene>
<evidence type="ECO:0000256" key="2">
    <source>
        <dbReference type="ARBA" id="ARBA00006275"/>
    </source>
</evidence>
<evidence type="ECO:0000256" key="5">
    <source>
        <dbReference type="ARBA" id="ARBA00023237"/>
    </source>
</evidence>
<dbReference type="SUPFAM" id="SSF48452">
    <property type="entry name" value="TPR-like"/>
    <property type="match status" value="1"/>
</dbReference>
<organism evidence="8 9">
    <name type="scientific">Plebeiibacterium sediminum</name>
    <dbReference type="NCBI Taxonomy" id="2992112"/>
    <lineage>
        <taxon>Bacteria</taxon>
        <taxon>Pseudomonadati</taxon>
        <taxon>Bacteroidota</taxon>
        <taxon>Bacteroidia</taxon>
        <taxon>Marinilabiliales</taxon>
        <taxon>Marinilabiliaceae</taxon>
        <taxon>Plebeiibacterium</taxon>
    </lineage>
</organism>
<keyword evidence="4" id="KW-0472">Membrane</keyword>
<comment type="similarity">
    <text evidence="2">Belongs to the SusD family.</text>
</comment>
<keyword evidence="5" id="KW-0998">Cell outer membrane</keyword>
<feature type="domain" description="RagB/SusD" evidence="6">
    <location>
        <begin position="282"/>
        <end position="563"/>
    </location>
</feature>
<protein>
    <submittedName>
        <fullName evidence="8">RagB/SusD family nutrient uptake outer membrane protein</fullName>
    </submittedName>
</protein>
<sequence>MKKYIIYGLALILFINFASCKDEILDVDPVDTFTDAAVWNDLALAEAYINTSYIEIKCDGDKGSRWSSLSEEVFQLHTYGTENVRQGYISPDNSGFGWEDDMWNPWNYFYKCIKNVNLFLEKIEDVPTPNPGDEEWKKELIGQGHFLRGYFYFQLYSLFGRVPLIDKVYPLDTEEFTETRASIEEVTAFIVADCDIAAANLPVEYDDANDLGRATKGAALMLKGRTLLFAASPLYDENYPDRAKWQAAADANKAVIDLNQYSLQPVNNSDEYAALFYDEHNPETIFQKLYDKKWVVGSNNTFLHQPPVGPGNGFLSWGTLQPTHNVVSRFQNSDGTDYVQESEDEYPWDNRDIRLKADIFVDGEMWGYGEDNREIEFYIAGDEDTNPGKDGIEVKPNTGTRTGYAMKKFLDPNFDCFASISNPSPWIYMRLSEVYLNYAECLIELGGADNETLALSYINKVRERALMPPAEGNDLRAEYEQERLIELLFEGQRWFDIRRWKTAEEIYSQPITGIVIKKFSDGSKTYTVKDEPVETRKFYAPQNYWMPIPRSELRKAPQLDAAPYE</sequence>
<evidence type="ECO:0000256" key="4">
    <source>
        <dbReference type="ARBA" id="ARBA00023136"/>
    </source>
</evidence>
<proteinExistence type="inferred from homology"/>
<keyword evidence="3" id="KW-0732">Signal</keyword>
<evidence type="ECO:0000313" key="8">
    <source>
        <dbReference type="EMBL" id="MCW3788967.1"/>
    </source>
</evidence>
<dbReference type="GO" id="GO:0009279">
    <property type="term" value="C:cell outer membrane"/>
    <property type="evidence" value="ECO:0007669"/>
    <property type="project" value="UniProtKB-SubCell"/>
</dbReference>
<dbReference type="InterPro" id="IPR012944">
    <property type="entry name" value="SusD_RagB_dom"/>
</dbReference>
<dbReference type="CDD" id="cd08977">
    <property type="entry name" value="SusD"/>
    <property type="match status" value="1"/>
</dbReference>
<feature type="domain" description="SusD-like N-terminal" evidence="7">
    <location>
        <begin position="98"/>
        <end position="222"/>
    </location>
</feature>